<dbReference type="Gene3D" id="3.40.50.300">
    <property type="entry name" value="P-loop containing nucleotide triphosphate hydrolases"/>
    <property type="match status" value="1"/>
</dbReference>
<feature type="transmembrane region" description="Helical" evidence="8">
    <location>
        <begin position="313"/>
        <end position="333"/>
    </location>
</feature>
<dbReference type="GO" id="GO:0016020">
    <property type="term" value="C:membrane"/>
    <property type="evidence" value="ECO:0007669"/>
    <property type="project" value="UniProtKB-SubCell"/>
</dbReference>
<dbReference type="PANTHER" id="PTHR43038">
    <property type="entry name" value="ATP-BINDING CASSETTE, SUB-FAMILY H, MEMBER 1"/>
    <property type="match status" value="1"/>
</dbReference>
<comment type="subcellular location">
    <subcellularLocation>
        <location evidence="1">Membrane</location>
        <topology evidence="1">Multi-pass membrane protein</topology>
    </subcellularLocation>
</comment>
<keyword evidence="2 8" id="KW-0812">Transmembrane</keyword>
<dbReference type="PROSITE" id="PS51012">
    <property type="entry name" value="ABC_TM2"/>
    <property type="match status" value="1"/>
</dbReference>
<reference evidence="11" key="1">
    <citation type="submission" date="2013-11" db="EMBL/GenBank/DDBJ databases">
        <title>The ABC transporter gene family of the intertidal copepod, Tigriopus japonicus.</title>
        <authorList>
            <person name="Rhee J.-S."/>
            <person name="Kim B.-M."/>
            <person name="Jeong C.-B."/>
            <person name="Lee J.-S."/>
        </authorList>
    </citation>
    <scope>NUCLEOTIDE SEQUENCE</scope>
</reference>
<dbReference type="CDD" id="cd03230">
    <property type="entry name" value="ABC_DR_subfamily_A"/>
    <property type="match status" value="1"/>
</dbReference>
<feature type="transmembrane region" description="Helical" evidence="8">
    <location>
        <begin position="596"/>
        <end position="617"/>
    </location>
</feature>
<evidence type="ECO:0000256" key="5">
    <source>
        <dbReference type="ARBA" id="ARBA00022989"/>
    </source>
</evidence>
<feature type="transmembrane region" description="Helical" evidence="8">
    <location>
        <begin position="518"/>
        <end position="537"/>
    </location>
</feature>
<dbReference type="GO" id="GO:0016887">
    <property type="term" value="F:ATP hydrolysis activity"/>
    <property type="evidence" value="ECO:0007669"/>
    <property type="project" value="InterPro"/>
</dbReference>
<feature type="region of interest" description="Disordered" evidence="7">
    <location>
        <begin position="268"/>
        <end position="290"/>
    </location>
</feature>
<dbReference type="InterPro" id="IPR027417">
    <property type="entry name" value="P-loop_NTPase"/>
</dbReference>
<dbReference type="Pfam" id="PF00005">
    <property type="entry name" value="ABC_tran"/>
    <property type="match status" value="1"/>
</dbReference>
<evidence type="ECO:0000256" key="1">
    <source>
        <dbReference type="ARBA" id="ARBA00004141"/>
    </source>
</evidence>
<dbReference type="GO" id="GO:0140359">
    <property type="term" value="F:ABC-type transporter activity"/>
    <property type="evidence" value="ECO:0007669"/>
    <property type="project" value="InterPro"/>
</dbReference>
<sequence>MDIVFDNVCLSYGRGKKRFSALKGVSLNVDQGTIYGLVGPSGSGKTSILSCCLDLQQPDSGSVRIAGQNPGDKHLGIPGPTVGYMPQELSVHAFFNPREILHYYGKIFNVQDLEQRVTTVLELLDLNQNGLDKRQIGFMSGGQKRRVSLACAMVHNPRLLILDEPTVGVDPLLRRAIWTELNVLASSGTTVLITTHYLQEVASASKVGFLRDGRILLEDDPTQLMAQRHETSLEKIFLDLCLDEIPHSSSERLSIESGSAFELEPLSHGSTLASSKEIEPSEERNEPVANPSFRSVLNPLILKNMKILQRHTVLLSFQAILPLLTYLMFLVCIGRPLHGLDLGIVNEESACCPQQRTNLTCLAMSLQMVLRREFTLGEDVSCHVIDNLDPHIFSLKYFKSFEEAKESVVLGQTHGFVRFPSDFSVGLEQRIATLVDTDNTLEDDILSHTRMFVHTDASNVKVFASLRENLLFGLQKFFIQYGESCHLEQLVKTITSPGIAIHSLNPEFRHQDYDLSELMFPGMMTLLLNLLPMALTADQLMTDKEAGLLLRDFVCRVPFSAVIFTQLFCQLVVVMVQLVSSLILVLVLFPTTSIGVLVFAGFLLFLQACCGMAMGVFICSLCSSRDQVIQVGMAVVMPAFIVSGILWPRSTMPEVLQVISAMIPTTFACDIMKNIILNNTIFVNGLWKAILLPTAGSAIFFFGCLFMVSRVGLK</sequence>
<feature type="transmembrane region" description="Helical" evidence="8">
    <location>
        <begin position="689"/>
        <end position="708"/>
    </location>
</feature>
<feature type="transmembrane region" description="Helical" evidence="8">
    <location>
        <begin position="557"/>
        <end position="589"/>
    </location>
</feature>
<evidence type="ECO:0000259" key="10">
    <source>
        <dbReference type="PROSITE" id="PS51012"/>
    </source>
</evidence>
<accession>A0A0A7AS69</accession>
<feature type="transmembrane region" description="Helical" evidence="8">
    <location>
        <begin position="629"/>
        <end position="648"/>
    </location>
</feature>
<evidence type="ECO:0000256" key="6">
    <source>
        <dbReference type="ARBA" id="ARBA00023136"/>
    </source>
</evidence>
<protein>
    <submittedName>
        <fullName evidence="11">ATP-binding cassette transporter sub-family H 68644</fullName>
    </submittedName>
</protein>
<evidence type="ECO:0000256" key="7">
    <source>
        <dbReference type="SAM" id="MobiDB-lite"/>
    </source>
</evidence>
<feature type="domain" description="ABC transmembrane type-2" evidence="10">
    <location>
        <begin position="484"/>
        <end position="711"/>
    </location>
</feature>
<evidence type="ECO:0000256" key="8">
    <source>
        <dbReference type="SAM" id="Phobius"/>
    </source>
</evidence>
<dbReference type="InterPro" id="IPR047817">
    <property type="entry name" value="ABC2_TM_bact-type"/>
</dbReference>
<dbReference type="GO" id="GO:0005524">
    <property type="term" value="F:ATP binding"/>
    <property type="evidence" value="ECO:0007669"/>
    <property type="project" value="UniProtKB-KW"/>
</dbReference>
<dbReference type="InterPro" id="IPR017871">
    <property type="entry name" value="ABC_transporter-like_CS"/>
</dbReference>
<dbReference type="InterPro" id="IPR013525">
    <property type="entry name" value="ABC2_TM"/>
</dbReference>
<dbReference type="Pfam" id="PF12698">
    <property type="entry name" value="ABC2_membrane_3"/>
    <property type="match status" value="1"/>
</dbReference>
<evidence type="ECO:0000256" key="2">
    <source>
        <dbReference type="ARBA" id="ARBA00022692"/>
    </source>
</evidence>
<dbReference type="PROSITE" id="PS00211">
    <property type="entry name" value="ABC_TRANSPORTER_1"/>
    <property type="match status" value="1"/>
</dbReference>
<dbReference type="SUPFAM" id="SSF52540">
    <property type="entry name" value="P-loop containing nucleoside triphosphate hydrolases"/>
    <property type="match status" value="1"/>
</dbReference>
<dbReference type="InterPro" id="IPR003593">
    <property type="entry name" value="AAA+_ATPase"/>
</dbReference>
<dbReference type="InterPro" id="IPR003439">
    <property type="entry name" value="ABC_transporter-like_ATP-bd"/>
</dbReference>
<evidence type="ECO:0000256" key="4">
    <source>
        <dbReference type="ARBA" id="ARBA00022840"/>
    </source>
</evidence>
<dbReference type="SMART" id="SM00382">
    <property type="entry name" value="AAA"/>
    <property type="match status" value="1"/>
</dbReference>
<evidence type="ECO:0000259" key="9">
    <source>
        <dbReference type="PROSITE" id="PS50893"/>
    </source>
</evidence>
<feature type="compositionally biased region" description="Basic and acidic residues" evidence="7">
    <location>
        <begin position="276"/>
        <end position="286"/>
    </location>
</feature>
<keyword evidence="4 11" id="KW-0067">ATP-binding</keyword>
<evidence type="ECO:0000256" key="3">
    <source>
        <dbReference type="ARBA" id="ARBA00022741"/>
    </source>
</evidence>
<dbReference type="PROSITE" id="PS50893">
    <property type="entry name" value="ABC_TRANSPORTER_2"/>
    <property type="match status" value="1"/>
</dbReference>
<dbReference type="AlphaFoldDB" id="A0A0A7AS69"/>
<keyword evidence="6 8" id="KW-0472">Membrane</keyword>
<keyword evidence="3" id="KW-0547">Nucleotide-binding</keyword>
<dbReference type="EMBL" id="KF906309">
    <property type="protein sequence ID" value="AHK05674.1"/>
    <property type="molecule type" value="mRNA"/>
</dbReference>
<organism evidence="11">
    <name type="scientific">Tigriopus japonicus</name>
    <name type="common">Copepod</name>
    <dbReference type="NCBI Taxonomy" id="158387"/>
    <lineage>
        <taxon>Eukaryota</taxon>
        <taxon>Metazoa</taxon>
        <taxon>Ecdysozoa</taxon>
        <taxon>Arthropoda</taxon>
        <taxon>Crustacea</taxon>
        <taxon>Multicrustacea</taxon>
        <taxon>Hexanauplia</taxon>
        <taxon>Copepoda</taxon>
        <taxon>Harpacticoida</taxon>
        <taxon>Harpacticidae</taxon>
        <taxon>Tigriopus</taxon>
    </lineage>
</organism>
<dbReference type="PANTHER" id="PTHR43038:SF3">
    <property type="entry name" value="ABC TRANSPORTER G FAMILY MEMBER 20 ISOFORM X1"/>
    <property type="match status" value="1"/>
</dbReference>
<keyword evidence="5 8" id="KW-1133">Transmembrane helix</keyword>
<proteinExistence type="evidence at transcript level"/>
<feature type="transmembrane region" description="Helical" evidence="8">
    <location>
        <begin position="655"/>
        <end position="677"/>
    </location>
</feature>
<evidence type="ECO:0000313" key="11">
    <source>
        <dbReference type="EMBL" id="AHK05674.1"/>
    </source>
</evidence>
<name>A0A0A7AS69_TIGJA</name>
<feature type="domain" description="ABC transporter" evidence="9">
    <location>
        <begin position="3"/>
        <end position="237"/>
    </location>
</feature>